<dbReference type="PANTHER" id="PTHR43766">
    <property type="entry name" value="TRYPTOPHAN--TRNA LIGASE, MITOCHONDRIAL"/>
    <property type="match status" value="1"/>
</dbReference>
<feature type="region of interest" description="Disordered" evidence="6">
    <location>
        <begin position="172"/>
        <end position="193"/>
    </location>
</feature>
<evidence type="ECO:0000256" key="1">
    <source>
        <dbReference type="ARBA" id="ARBA00022598"/>
    </source>
</evidence>
<dbReference type="VEuPathDB" id="PlasmoDB:PRG01_1255000"/>
<dbReference type="Gene3D" id="3.40.50.620">
    <property type="entry name" value="HUPs"/>
    <property type="match status" value="2"/>
</dbReference>
<dbReference type="VEuPathDB" id="PlasmoDB:PRCDC_1251100"/>
<keyword evidence="5 8" id="KW-0030">Aminoacyl-tRNA synthetase</keyword>
<evidence type="ECO:0000256" key="4">
    <source>
        <dbReference type="ARBA" id="ARBA00022917"/>
    </source>
</evidence>
<feature type="transmembrane region" description="Helical" evidence="7">
    <location>
        <begin position="6"/>
        <end position="23"/>
    </location>
</feature>
<feature type="compositionally biased region" description="Basic and acidic residues" evidence="6">
    <location>
        <begin position="482"/>
        <end position="503"/>
    </location>
</feature>
<keyword evidence="2" id="KW-0547">Nucleotide-binding</keyword>
<dbReference type="GO" id="GO:0005739">
    <property type="term" value="C:mitochondrion"/>
    <property type="evidence" value="ECO:0007669"/>
    <property type="project" value="TreeGrafter"/>
</dbReference>
<dbReference type="PANTHER" id="PTHR43766:SF1">
    <property type="entry name" value="TRYPTOPHAN--TRNA LIGASE, MITOCHONDRIAL"/>
    <property type="match status" value="1"/>
</dbReference>
<dbReference type="GO" id="GO:0006436">
    <property type="term" value="P:tryptophanyl-tRNA aminoacylation"/>
    <property type="evidence" value="ECO:0007669"/>
    <property type="project" value="TreeGrafter"/>
</dbReference>
<accession>A0A2P9DIX0</accession>
<dbReference type="PROSITE" id="PS00178">
    <property type="entry name" value="AA_TRNA_LIGASE_I"/>
    <property type="match status" value="1"/>
</dbReference>
<gene>
    <name evidence="8" type="ORF">PRG01_1255000</name>
</gene>
<dbReference type="InterPro" id="IPR002305">
    <property type="entry name" value="aa-tRNA-synth_Ic"/>
</dbReference>
<protein>
    <submittedName>
        <fullName evidence="8">Tryptophanyl-tRNA synthetase, putative</fullName>
    </submittedName>
</protein>
<evidence type="ECO:0000313" key="8">
    <source>
        <dbReference type="EMBL" id="SOV80949.1"/>
    </source>
</evidence>
<feature type="compositionally biased region" description="Low complexity" evidence="6">
    <location>
        <begin position="178"/>
        <end position="193"/>
    </location>
</feature>
<proteinExistence type="predicted"/>
<dbReference type="InterPro" id="IPR001412">
    <property type="entry name" value="aa-tRNA-synth_I_CS"/>
</dbReference>
<evidence type="ECO:0000256" key="5">
    <source>
        <dbReference type="ARBA" id="ARBA00023146"/>
    </source>
</evidence>
<dbReference type="Pfam" id="PF00579">
    <property type="entry name" value="tRNA-synt_1b"/>
    <property type="match status" value="2"/>
</dbReference>
<evidence type="ECO:0000256" key="2">
    <source>
        <dbReference type="ARBA" id="ARBA00022741"/>
    </source>
</evidence>
<keyword evidence="7" id="KW-0812">Transmembrane</keyword>
<dbReference type="GO" id="GO:0005524">
    <property type="term" value="F:ATP binding"/>
    <property type="evidence" value="ECO:0007669"/>
    <property type="project" value="UniProtKB-KW"/>
</dbReference>
<keyword evidence="7" id="KW-1133">Transmembrane helix</keyword>
<reference evidence="8 9" key="1">
    <citation type="submission" date="2016-09" db="EMBL/GenBank/DDBJ databases">
        <authorList>
            <consortium name="Pathogen Informatics"/>
        </authorList>
    </citation>
    <scope>NUCLEOTIDE SEQUENCE [LARGE SCALE GENOMIC DNA]</scope>
</reference>
<evidence type="ECO:0000256" key="7">
    <source>
        <dbReference type="SAM" id="Phobius"/>
    </source>
</evidence>
<keyword evidence="1" id="KW-0436">Ligase</keyword>
<name>A0A2P9DIX0_PLARE</name>
<dbReference type="Proteomes" id="UP000240500">
    <property type="component" value="Chromosome 12"/>
</dbReference>
<dbReference type="InterPro" id="IPR050203">
    <property type="entry name" value="Trp-tRNA_synthetase"/>
</dbReference>
<sequence>MIKGNIYLLTYFIIIKFILCTNIQSISSKTKNVPLLPFFFTLPYTKRIKRSDLQSKRDCTFFTGIKPSGNIHLGNYIGCLHPIINVEATKKCSNNLSNKNESVIKLNKIILIADLHCLTKLSNIYSLKDKVTDSVKIIMSLIIDMYKKKQSYLDVYINNVKLEDILQLIENKEPNKSNPNNDNNNNYNNNYNNNNYNNNYNNNNNLYEQIASYTSEFHNHIKTDNLGDDMNCVEFPSQECHDHKSKPIKQKHYFYIFKQSDIKLHTSLYYLINSFTSINMLNSHIHIKMGGQNKSVALFSYPSLMLADILLYKPTYLIIGQDQIKNMEIMKKLCRKINYHFSNIAKLPKIFFSKFYSEVMNLDGHKKMSKNHLLHHDKDTSKIIYLLDNKKTIENKIKKSKTDNYNILIYGQEDRKEINNLINIFFFFYYHQIKNKRYINRTFNNNENGNNENGNNENGNNENGNNENGNNENGNNENGNNENEKNQNDKNQNDKNQNDKNQNDKNQNQNLNISKLSYIYDEHQLFRNIQYAHNYLNDFTNNPNFSHYKQNNINPHFNQNIINKILQSYNNNYAKFKYDLSELIYNHFVTTKMYYNSFNSRHDIIHTILQNGKKCVHRRASQMYKVIKKKLNI</sequence>
<evidence type="ECO:0000313" key="9">
    <source>
        <dbReference type="Proteomes" id="UP000240500"/>
    </source>
</evidence>
<dbReference type="AlphaFoldDB" id="A0A2P9DIX0"/>
<keyword evidence="4" id="KW-0648">Protein biosynthesis</keyword>
<dbReference type="GO" id="GO:0004830">
    <property type="term" value="F:tryptophan-tRNA ligase activity"/>
    <property type="evidence" value="ECO:0007669"/>
    <property type="project" value="TreeGrafter"/>
</dbReference>
<evidence type="ECO:0000256" key="3">
    <source>
        <dbReference type="ARBA" id="ARBA00022840"/>
    </source>
</evidence>
<feature type="region of interest" description="Disordered" evidence="6">
    <location>
        <begin position="444"/>
        <end position="509"/>
    </location>
</feature>
<keyword evidence="7" id="KW-0472">Membrane</keyword>
<dbReference type="InterPro" id="IPR014729">
    <property type="entry name" value="Rossmann-like_a/b/a_fold"/>
</dbReference>
<dbReference type="SUPFAM" id="SSF52374">
    <property type="entry name" value="Nucleotidylyl transferase"/>
    <property type="match status" value="1"/>
</dbReference>
<dbReference type="EMBL" id="LT969575">
    <property type="protein sequence ID" value="SOV80949.1"/>
    <property type="molecule type" value="Genomic_DNA"/>
</dbReference>
<evidence type="ECO:0000256" key="6">
    <source>
        <dbReference type="SAM" id="MobiDB-lite"/>
    </source>
</evidence>
<keyword evidence="3" id="KW-0067">ATP-binding</keyword>
<dbReference type="OrthoDB" id="15808at2759"/>
<organism evidence="8 9">
    <name type="scientific">Plasmodium reichenowi</name>
    <dbReference type="NCBI Taxonomy" id="5854"/>
    <lineage>
        <taxon>Eukaryota</taxon>
        <taxon>Sar</taxon>
        <taxon>Alveolata</taxon>
        <taxon>Apicomplexa</taxon>
        <taxon>Aconoidasida</taxon>
        <taxon>Haemosporida</taxon>
        <taxon>Plasmodiidae</taxon>
        <taxon>Plasmodium</taxon>
        <taxon>Plasmodium (Laverania)</taxon>
    </lineage>
</organism>
<feature type="compositionally biased region" description="Low complexity" evidence="6">
    <location>
        <begin position="444"/>
        <end position="481"/>
    </location>
</feature>